<evidence type="ECO:0000256" key="1">
    <source>
        <dbReference type="ARBA" id="ARBA00022723"/>
    </source>
</evidence>
<name>A0A9D1FQX5_9FIRM</name>
<gene>
    <name evidence="4" type="ORF">IAD03_00075</name>
</gene>
<protein>
    <submittedName>
        <fullName evidence="4">Sulfatase-like hydrolase/transferase</fullName>
    </submittedName>
</protein>
<organism evidence="4 5">
    <name type="scientific">Candidatus Caccousia stercoris</name>
    <dbReference type="NCBI Taxonomy" id="2840723"/>
    <lineage>
        <taxon>Bacteria</taxon>
        <taxon>Bacillati</taxon>
        <taxon>Bacillota</taxon>
        <taxon>Clostridia</taxon>
        <taxon>Eubacteriales</taxon>
        <taxon>Oscillospiraceae</taxon>
        <taxon>Oscillospiraceae incertae sedis</taxon>
        <taxon>Candidatus Caccousia</taxon>
    </lineage>
</organism>
<dbReference type="Pfam" id="PF00884">
    <property type="entry name" value="Sulfatase"/>
    <property type="match status" value="1"/>
</dbReference>
<sequence>MPKNVLILITDQQRRDSLGCYGNPGAQTPCLDRFAQSAVQFERAYVANPICMPNRHSLFSGRYPHNHGVYTNGLLLPDTGCNLPHYLSENGWQTANIGKIHFTPTDGTTPPGESPESESTWSDGCAHYDFHGPYWGFDYLELTVGHSREKGHYREWFLQNGGSDAMYEGESESGDPMCVSMHLPERLHPSTFVGERTVNWLKEKRDPDKPFFLVASFPDPHHPFDPPEETAARFPMEGLPSPIGGPEDLETRPAHYRKHFRGEWHRTGVTPKHTTPDGLGEVQSKERIRNTYAMVSLIDQNVGKILDTLTELGLDEDTVVVFTSDHGELLGDHGLWLKGPFYYEGLVGVPLLMRVPGVKARTDEGLFSSVDLAPTLCELLGVPIPSYVDGVSQREHLLDPEKQARNWCMTEYRNGFGTMDVASRSIVTQRYKYVRYQTGEEELTDLAVDPRETRNMAGDPAYETVLQKMREQLLSAMLCTENRYPDQISFA</sequence>
<dbReference type="PANTHER" id="PTHR45953">
    <property type="entry name" value="IDURONATE 2-SULFATASE"/>
    <property type="match status" value="1"/>
</dbReference>
<dbReference type="AlphaFoldDB" id="A0A9D1FQX5"/>
<comment type="caution">
    <text evidence="4">The sequence shown here is derived from an EMBL/GenBank/DDBJ whole genome shotgun (WGS) entry which is preliminary data.</text>
</comment>
<evidence type="ECO:0000313" key="5">
    <source>
        <dbReference type="Proteomes" id="UP000824141"/>
    </source>
</evidence>
<dbReference type="GO" id="GO:0008484">
    <property type="term" value="F:sulfuric ester hydrolase activity"/>
    <property type="evidence" value="ECO:0007669"/>
    <property type="project" value="TreeGrafter"/>
</dbReference>
<dbReference type="EMBL" id="DVJM01000001">
    <property type="protein sequence ID" value="HIS77745.1"/>
    <property type="molecule type" value="Genomic_DNA"/>
</dbReference>
<reference evidence="4" key="1">
    <citation type="submission" date="2020-10" db="EMBL/GenBank/DDBJ databases">
        <authorList>
            <person name="Gilroy R."/>
        </authorList>
    </citation>
    <scope>NUCLEOTIDE SEQUENCE</scope>
    <source>
        <strain evidence="4">6086</strain>
    </source>
</reference>
<dbReference type="GO" id="GO:0046872">
    <property type="term" value="F:metal ion binding"/>
    <property type="evidence" value="ECO:0007669"/>
    <property type="project" value="UniProtKB-KW"/>
</dbReference>
<feature type="domain" description="Sulfatase N-terminal" evidence="3">
    <location>
        <begin position="3"/>
        <end position="382"/>
    </location>
</feature>
<dbReference type="GO" id="GO:0005737">
    <property type="term" value="C:cytoplasm"/>
    <property type="evidence" value="ECO:0007669"/>
    <property type="project" value="TreeGrafter"/>
</dbReference>
<dbReference type="PANTHER" id="PTHR45953:SF1">
    <property type="entry name" value="IDURONATE 2-SULFATASE"/>
    <property type="match status" value="1"/>
</dbReference>
<proteinExistence type="predicted"/>
<dbReference type="Gene3D" id="3.40.720.10">
    <property type="entry name" value="Alkaline Phosphatase, subunit A"/>
    <property type="match status" value="1"/>
</dbReference>
<evidence type="ECO:0000259" key="3">
    <source>
        <dbReference type="Pfam" id="PF00884"/>
    </source>
</evidence>
<dbReference type="Proteomes" id="UP000824141">
    <property type="component" value="Unassembled WGS sequence"/>
</dbReference>
<keyword evidence="2 4" id="KW-0378">Hydrolase</keyword>
<dbReference type="SUPFAM" id="SSF53649">
    <property type="entry name" value="Alkaline phosphatase-like"/>
    <property type="match status" value="1"/>
</dbReference>
<evidence type="ECO:0000313" key="4">
    <source>
        <dbReference type="EMBL" id="HIS77745.1"/>
    </source>
</evidence>
<dbReference type="InterPro" id="IPR000917">
    <property type="entry name" value="Sulfatase_N"/>
</dbReference>
<keyword evidence="1" id="KW-0479">Metal-binding</keyword>
<evidence type="ECO:0000256" key="2">
    <source>
        <dbReference type="ARBA" id="ARBA00022801"/>
    </source>
</evidence>
<accession>A0A9D1FQX5</accession>
<reference evidence="4" key="2">
    <citation type="journal article" date="2021" name="PeerJ">
        <title>Extensive microbial diversity within the chicken gut microbiome revealed by metagenomics and culture.</title>
        <authorList>
            <person name="Gilroy R."/>
            <person name="Ravi A."/>
            <person name="Getino M."/>
            <person name="Pursley I."/>
            <person name="Horton D.L."/>
            <person name="Alikhan N.F."/>
            <person name="Baker D."/>
            <person name="Gharbi K."/>
            <person name="Hall N."/>
            <person name="Watson M."/>
            <person name="Adriaenssens E.M."/>
            <person name="Foster-Nyarko E."/>
            <person name="Jarju S."/>
            <person name="Secka A."/>
            <person name="Antonio M."/>
            <person name="Oren A."/>
            <person name="Chaudhuri R.R."/>
            <person name="La Ragione R."/>
            <person name="Hildebrand F."/>
            <person name="Pallen M.J."/>
        </authorList>
    </citation>
    <scope>NUCLEOTIDE SEQUENCE</scope>
    <source>
        <strain evidence="4">6086</strain>
    </source>
</reference>
<dbReference type="InterPro" id="IPR017850">
    <property type="entry name" value="Alkaline_phosphatase_core_sf"/>
</dbReference>